<dbReference type="EMBL" id="JBCGBO010000006">
    <property type="protein sequence ID" value="KAK9192925.1"/>
    <property type="molecule type" value="Genomic_DNA"/>
</dbReference>
<evidence type="ECO:0000259" key="1">
    <source>
        <dbReference type="Pfam" id="PF10551"/>
    </source>
</evidence>
<proteinExistence type="predicted"/>
<dbReference type="Proteomes" id="UP001428341">
    <property type="component" value="Unassembled WGS sequence"/>
</dbReference>
<dbReference type="Pfam" id="PF10551">
    <property type="entry name" value="MULE"/>
    <property type="match status" value="1"/>
</dbReference>
<evidence type="ECO:0000313" key="2">
    <source>
        <dbReference type="EMBL" id="KAK9192925.1"/>
    </source>
</evidence>
<sequence>MIKGHVAIDANVNISLLKNYMQEKFRLKIEKLTMYRAREKARILVYGDHSKGYEKLFQYAAAIHRAEPGAICKVLCDAVTVPEKLLLAVVASDANKWIVPLALCVCEIENTKTWTWFLDHLHSYLDDGRQVTFISDRQKGLLNAIPNTWPIAYHRAYCRHVYANFAKEHAGANLRTRFWKAAKSTNKHDYEKAMAHIKEEKLQAYNWLEREL</sequence>
<keyword evidence="3" id="KW-1185">Reference proteome</keyword>
<feature type="domain" description="MULE transposase" evidence="1">
    <location>
        <begin position="85"/>
        <end position="164"/>
    </location>
</feature>
<name>A0AAP0LYY9_9ROSI</name>
<evidence type="ECO:0000313" key="3">
    <source>
        <dbReference type="Proteomes" id="UP001428341"/>
    </source>
</evidence>
<reference evidence="2 3" key="1">
    <citation type="submission" date="2024-05" db="EMBL/GenBank/DDBJ databases">
        <title>Haplotype-resolved chromosome-level genome assembly of Huyou (Citrus changshanensis).</title>
        <authorList>
            <person name="Miao C."/>
            <person name="Chen W."/>
            <person name="Wu Y."/>
            <person name="Wang L."/>
            <person name="Zhao S."/>
            <person name="Grierson D."/>
            <person name="Xu C."/>
            <person name="Chen K."/>
        </authorList>
    </citation>
    <scope>NUCLEOTIDE SEQUENCE [LARGE SCALE GENOMIC DNA]</scope>
    <source>
        <strain evidence="2">01-14</strain>
        <tissue evidence="2">Leaf</tissue>
    </source>
</reference>
<dbReference type="PANTHER" id="PTHR31973:SF187">
    <property type="entry name" value="MUTATOR TRANSPOSASE MUDRA PROTEIN"/>
    <property type="match status" value="1"/>
</dbReference>
<comment type="caution">
    <text evidence="2">The sequence shown here is derived from an EMBL/GenBank/DDBJ whole genome shotgun (WGS) entry which is preliminary data.</text>
</comment>
<protein>
    <recommendedName>
        <fullName evidence="1">MULE transposase domain-containing protein</fullName>
    </recommendedName>
</protein>
<dbReference type="InterPro" id="IPR018289">
    <property type="entry name" value="MULE_transposase_dom"/>
</dbReference>
<gene>
    <name evidence="2" type="ORF">WN944_003620</name>
</gene>
<accession>A0AAP0LYY9</accession>
<dbReference type="PANTHER" id="PTHR31973">
    <property type="entry name" value="POLYPROTEIN, PUTATIVE-RELATED"/>
    <property type="match status" value="1"/>
</dbReference>
<organism evidence="2 3">
    <name type="scientific">Citrus x changshan-huyou</name>
    <dbReference type="NCBI Taxonomy" id="2935761"/>
    <lineage>
        <taxon>Eukaryota</taxon>
        <taxon>Viridiplantae</taxon>
        <taxon>Streptophyta</taxon>
        <taxon>Embryophyta</taxon>
        <taxon>Tracheophyta</taxon>
        <taxon>Spermatophyta</taxon>
        <taxon>Magnoliopsida</taxon>
        <taxon>eudicotyledons</taxon>
        <taxon>Gunneridae</taxon>
        <taxon>Pentapetalae</taxon>
        <taxon>rosids</taxon>
        <taxon>malvids</taxon>
        <taxon>Sapindales</taxon>
        <taxon>Rutaceae</taxon>
        <taxon>Aurantioideae</taxon>
        <taxon>Citrus</taxon>
    </lineage>
</organism>
<dbReference type="AlphaFoldDB" id="A0AAP0LYY9"/>